<keyword evidence="2" id="KW-1185">Reference proteome</keyword>
<proteinExistence type="predicted"/>
<reference evidence="1 2" key="1">
    <citation type="journal article" date="2018" name="Front. Plant Sci.">
        <title>Red Clover (Trifolium pratense) and Zigzag Clover (T. medium) - A Picture of Genomic Similarities and Differences.</title>
        <authorList>
            <person name="Dluhosova J."/>
            <person name="Istvanek J."/>
            <person name="Nedelnik J."/>
            <person name="Repkova J."/>
        </authorList>
    </citation>
    <scope>NUCLEOTIDE SEQUENCE [LARGE SCALE GENOMIC DNA]</scope>
    <source>
        <strain evidence="2">cv. 10/8</strain>
        <tissue evidence="1">Leaf</tissue>
    </source>
</reference>
<sequence length="91" mass="9706">MVGSAVVIATNGELQQKIRKEKKKQSEGRARGRHALCCGLRVEAREASDGDGGSSTVVARGLRTTCGWYTGDMTHGGGEQRHTVALGFVYV</sequence>
<evidence type="ECO:0000313" key="2">
    <source>
        <dbReference type="Proteomes" id="UP000265520"/>
    </source>
</evidence>
<protein>
    <submittedName>
        <fullName evidence="1">Uncharacterized protein</fullName>
    </submittedName>
</protein>
<comment type="caution">
    <text evidence="1">The sequence shown here is derived from an EMBL/GenBank/DDBJ whole genome shotgun (WGS) entry which is preliminary data.</text>
</comment>
<evidence type="ECO:0000313" key="1">
    <source>
        <dbReference type="EMBL" id="MCI41622.1"/>
    </source>
</evidence>
<organism evidence="1 2">
    <name type="scientific">Trifolium medium</name>
    <dbReference type="NCBI Taxonomy" id="97028"/>
    <lineage>
        <taxon>Eukaryota</taxon>
        <taxon>Viridiplantae</taxon>
        <taxon>Streptophyta</taxon>
        <taxon>Embryophyta</taxon>
        <taxon>Tracheophyta</taxon>
        <taxon>Spermatophyta</taxon>
        <taxon>Magnoliopsida</taxon>
        <taxon>eudicotyledons</taxon>
        <taxon>Gunneridae</taxon>
        <taxon>Pentapetalae</taxon>
        <taxon>rosids</taxon>
        <taxon>fabids</taxon>
        <taxon>Fabales</taxon>
        <taxon>Fabaceae</taxon>
        <taxon>Papilionoideae</taxon>
        <taxon>50 kb inversion clade</taxon>
        <taxon>NPAAA clade</taxon>
        <taxon>Hologalegina</taxon>
        <taxon>IRL clade</taxon>
        <taxon>Trifolieae</taxon>
        <taxon>Trifolium</taxon>
    </lineage>
</organism>
<accession>A0A392RZQ8</accession>
<dbReference type="AlphaFoldDB" id="A0A392RZQ8"/>
<dbReference type="EMBL" id="LXQA010294386">
    <property type="protein sequence ID" value="MCI41622.1"/>
    <property type="molecule type" value="Genomic_DNA"/>
</dbReference>
<dbReference type="Proteomes" id="UP000265520">
    <property type="component" value="Unassembled WGS sequence"/>
</dbReference>
<name>A0A392RZQ8_9FABA</name>